<dbReference type="OrthoDB" id="162897at2"/>
<dbReference type="RefSeq" id="WP_066784239.1">
    <property type="nucleotide sequence ID" value="NZ_LWQS01000038.1"/>
</dbReference>
<feature type="transmembrane region" description="Helical" evidence="1">
    <location>
        <begin position="12"/>
        <end position="32"/>
    </location>
</feature>
<accession>A0A178MEX3</accession>
<evidence type="ECO:0008006" key="4">
    <source>
        <dbReference type="Google" id="ProtNLM"/>
    </source>
</evidence>
<keyword evidence="1" id="KW-0472">Membrane</keyword>
<sequence length="172" mass="17997">MVRFWLQSIGAALRWLLIGAVGLVAITMWAAGQPLAEPMPLSGDALIIAAITPLDVETTSQAANLLQAGAAPIAYLAGPQAELLTADLAQRGVPRDRLQILPEPAALLPTAQAAGHRRVIITASPAHRLAFVRQAQTIGFAVAVLEGGPPSLSERLAATLIYWQMVVSGQAN</sequence>
<protein>
    <recommendedName>
        <fullName evidence="4">DUF218 domain-containing protein</fullName>
    </recommendedName>
</protein>
<comment type="caution">
    <text evidence="2">The sequence shown here is derived from an EMBL/GenBank/DDBJ whole genome shotgun (WGS) entry which is preliminary data.</text>
</comment>
<reference evidence="2 3" key="1">
    <citation type="submission" date="2016-04" db="EMBL/GenBank/DDBJ databases">
        <title>Chloroflexus islandicus sp. nov., a thermophilic filamentous anoxygenic phototrophic bacterium from geyser Strokkur (Iceland).</title>
        <authorList>
            <person name="Gaisin V.A."/>
            <person name="Kalashnikov A.M."/>
            <person name="Sukhacheva M.V."/>
            <person name="Grouzdev D.S."/>
            <person name="Ivanov T.M."/>
            <person name="Kuznetsov B."/>
            <person name="Gorlenko V.M."/>
        </authorList>
    </citation>
    <scope>NUCLEOTIDE SEQUENCE [LARGE SCALE GENOMIC DNA]</scope>
    <source>
        <strain evidence="3">isl-2</strain>
    </source>
</reference>
<organism evidence="2 3">
    <name type="scientific">Chloroflexus islandicus</name>
    <dbReference type="NCBI Taxonomy" id="1707952"/>
    <lineage>
        <taxon>Bacteria</taxon>
        <taxon>Bacillati</taxon>
        <taxon>Chloroflexota</taxon>
        <taxon>Chloroflexia</taxon>
        <taxon>Chloroflexales</taxon>
        <taxon>Chloroflexineae</taxon>
        <taxon>Chloroflexaceae</taxon>
        <taxon>Chloroflexus</taxon>
    </lineage>
</organism>
<evidence type="ECO:0000313" key="2">
    <source>
        <dbReference type="EMBL" id="OAN47289.1"/>
    </source>
</evidence>
<name>A0A178MEX3_9CHLR</name>
<dbReference type="EMBL" id="LWQS01000038">
    <property type="protein sequence ID" value="OAN47289.1"/>
    <property type="molecule type" value="Genomic_DNA"/>
</dbReference>
<evidence type="ECO:0000256" key="1">
    <source>
        <dbReference type="SAM" id="Phobius"/>
    </source>
</evidence>
<keyword evidence="3" id="KW-1185">Reference proteome</keyword>
<gene>
    <name evidence="2" type="ORF">A6A03_00650</name>
</gene>
<proteinExistence type="predicted"/>
<dbReference type="AlphaFoldDB" id="A0A178MEX3"/>
<keyword evidence="1" id="KW-0812">Transmembrane</keyword>
<dbReference type="Proteomes" id="UP000078287">
    <property type="component" value="Unassembled WGS sequence"/>
</dbReference>
<evidence type="ECO:0000313" key="3">
    <source>
        <dbReference type="Proteomes" id="UP000078287"/>
    </source>
</evidence>
<keyword evidence="1" id="KW-1133">Transmembrane helix</keyword>